<dbReference type="Pfam" id="PF00300">
    <property type="entry name" value="His_Phos_1"/>
    <property type="match status" value="1"/>
</dbReference>
<keyword evidence="1" id="KW-0808">Transferase</keyword>
<accession>A0A1B4XET8</accession>
<organism evidence="1 2">
    <name type="scientific">Sulfuricaulis limicola</name>
    <dbReference type="NCBI Taxonomy" id="1620215"/>
    <lineage>
        <taxon>Bacteria</taxon>
        <taxon>Pseudomonadati</taxon>
        <taxon>Pseudomonadota</taxon>
        <taxon>Gammaproteobacteria</taxon>
        <taxon>Acidiferrobacterales</taxon>
        <taxon>Acidiferrobacteraceae</taxon>
        <taxon>Sulfuricaulis</taxon>
    </lineage>
</organism>
<dbReference type="GO" id="GO:0005737">
    <property type="term" value="C:cytoplasm"/>
    <property type="evidence" value="ECO:0007669"/>
    <property type="project" value="TreeGrafter"/>
</dbReference>
<keyword evidence="2" id="KW-1185">Reference proteome</keyword>
<dbReference type="AlphaFoldDB" id="A0A1B4XET8"/>
<dbReference type="PIRSF" id="PIRSF000709">
    <property type="entry name" value="6PFK_2-Ptase"/>
    <property type="match status" value="1"/>
</dbReference>
<dbReference type="SMART" id="SM00855">
    <property type="entry name" value="PGAM"/>
    <property type="match status" value="1"/>
</dbReference>
<dbReference type="KEGG" id="slim:SCL_1003"/>
<dbReference type="InterPro" id="IPR050275">
    <property type="entry name" value="PGM_Phosphatase"/>
</dbReference>
<dbReference type="CDD" id="cd07067">
    <property type="entry name" value="HP_PGM_like"/>
    <property type="match status" value="1"/>
</dbReference>
<sequence length="203" mass="22673">MPHKLITTLDLMRHGEPVGGRKYRGQQDDPLSEKGWAQMCQAVGDHCPWQAIVSSPLLRCADFARELAARHGLPLDMDDRLVELGFGAWEGRTADELTAEDPEVLVRFRRDPVAHAPPGAEPLARFRGRILEAWNTLLERHRGKQVLVIAHAGVIRMMVAQVLGIPLPYIFRLQVPSAGITRLRVESDGDDLFPQLLFHAGIL</sequence>
<dbReference type="Proteomes" id="UP000243180">
    <property type="component" value="Chromosome"/>
</dbReference>
<dbReference type="EMBL" id="AP014879">
    <property type="protein sequence ID" value="BAV33318.1"/>
    <property type="molecule type" value="Genomic_DNA"/>
</dbReference>
<evidence type="ECO:0000313" key="1">
    <source>
        <dbReference type="EMBL" id="BAV33318.1"/>
    </source>
</evidence>
<reference evidence="1 2" key="1">
    <citation type="submission" date="2015-05" db="EMBL/GenBank/DDBJ databases">
        <title>Complete genome sequence of a sulfur-oxidizing gammaproteobacterium strain HA5.</title>
        <authorList>
            <person name="Miura A."/>
            <person name="Kojima H."/>
            <person name="Fukui M."/>
        </authorList>
    </citation>
    <scope>NUCLEOTIDE SEQUENCE [LARGE SCALE GENOMIC DNA]</scope>
    <source>
        <strain evidence="1 2">HA5</strain>
    </source>
</reference>
<gene>
    <name evidence="1" type="ORF">SCL_1003</name>
</gene>
<dbReference type="SUPFAM" id="SSF53254">
    <property type="entry name" value="Phosphoglycerate mutase-like"/>
    <property type="match status" value="1"/>
</dbReference>
<evidence type="ECO:0000313" key="2">
    <source>
        <dbReference type="Proteomes" id="UP000243180"/>
    </source>
</evidence>
<protein>
    <submittedName>
        <fullName evidence="1">Phosphoglycerate kinase</fullName>
    </submittedName>
</protein>
<dbReference type="InParanoid" id="A0A1B4XET8"/>
<dbReference type="InterPro" id="IPR013078">
    <property type="entry name" value="His_Pase_superF_clade-1"/>
</dbReference>
<proteinExistence type="predicted"/>
<name>A0A1B4XET8_9GAMM</name>
<dbReference type="Gene3D" id="3.40.50.1240">
    <property type="entry name" value="Phosphoglycerate mutase-like"/>
    <property type="match status" value="1"/>
</dbReference>
<dbReference type="GO" id="GO:0016301">
    <property type="term" value="F:kinase activity"/>
    <property type="evidence" value="ECO:0007669"/>
    <property type="project" value="UniProtKB-KW"/>
</dbReference>
<dbReference type="PANTHER" id="PTHR48100">
    <property type="entry name" value="BROAD-SPECIFICITY PHOSPHATASE YOR283W-RELATED"/>
    <property type="match status" value="1"/>
</dbReference>
<dbReference type="RefSeq" id="WP_197702718.1">
    <property type="nucleotide sequence ID" value="NZ_AP014879.1"/>
</dbReference>
<dbReference type="PANTHER" id="PTHR48100:SF1">
    <property type="entry name" value="HISTIDINE PHOSPHATASE FAMILY PROTEIN-RELATED"/>
    <property type="match status" value="1"/>
</dbReference>
<dbReference type="GO" id="GO:0016791">
    <property type="term" value="F:phosphatase activity"/>
    <property type="evidence" value="ECO:0007669"/>
    <property type="project" value="TreeGrafter"/>
</dbReference>
<dbReference type="InterPro" id="IPR029033">
    <property type="entry name" value="His_PPase_superfam"/>
</dbReference>
<keyword evidence="1" id="KW-0418">Kinase</keyword>